<organism evidence="11 12">
    <name type="scientific">Spiroplasma sabaudiense Ar-1343</name>
    <dbReference type="NCBI Taxonomy" id="1276257"/>
    <lineage>
        <taxon>Bacteria</taxon>
        <taxon>Bacillati</taxon>
        <taxon>Mycoplasmatota</taxon>
        <taxon>Mollicutes</taxon>
        <taxon>Entomoplasmatales</taxon>
        <taxon>Spiroplasmataceae</taxon>
        <taxon>Spiroplasma</taxon>
    </lineage>
</organism>
<feature type="binding site" evidence="8">
    <location>
        <position position="112"/>
    </location>
    <ligand>
        <name>tRNA</name>
        <dbReference type="ChEBI" id="CHEBI:17843"/>
    </ligand>
</feature>
<reference evidence="11 12" key="1">
    <citation type="journal article" date="2014" name="Genome Biol. Evol.">
        <title>Molecular evolution of the substrate utilization strategies and putative virulence factors in mosquito-associated Spiroplasma species.</title>
        <authorList>
            <person name="Chang T.H."/>
            <person name="Lo W.S."/>
            <person name="Ku C."/>
            <person name="Chen L.L."/>
            <person name="Kuo C.H."/>
        </authorList>
    </citation>
    <scope>NUCLEOTIDE SEQUENCE [LARGE SCALE GENOMIC DNA]</scope>
    <source>
        <strain evidence="11">Ar-1343</strain>
    </source>
</reference>
<feature type="active site" description="Proton acceptor" evidence="8">
    <location>
        <position position="19"/>
    </location>
</feature>
<evidence type="ECO:0000256" key="4">
    <source>
        <dbReference type="ARBA" id="ARBA00022884"/>
    </source>
</evidence>
<comment type="subunit">
    <text evidence="8">Monomer.</text>
</comment>
<name>W6AB26_9MOLU</name>
<keyword evidence="3 8" id="KW-0378">Hydrolase</keyword>
<feature type="binding site" evidence="8">
    <location>
        <position position="14"/>
    </location>
    <ligand>
        <name>tRNA</name>
        <dbReference type="ChEBI" id="CHEBI:17843"/>
    </ligand>
</feature>
<dbReference type="PANTHER" id="PTHR17224:SF1">
    <property type="entry name" value="PEPTIDYL-TRNA HYDROLASE"/>
    <property type="match status" value="1"/>
</dbReference>
<keyword evidence="4 8" id="KW-0694">RNA-binding</keyword>
<protein>
    <recommendedName>
        <fullName evidence="7 8">Peptidyl-tRNA hydrolase</fullName>
        <shortName evidence="8">Pth</shortName>
        <ecNumber evidence="1 8">3.1.1.29</ecNumber>
    </recommendedName>
</protein>
<dbReference type="Gene3D" id="3.40.50.1470">
    <property type="entry name" value="Peptidyl-tRNA hydrolase"/>
    <property type="match status" value="1"/>
</dbReference>
<dbReference type="PANTHER" id="PTHR17224">
    <property type="entry name" value="PEPTIDYL-TRNA HYDROLASE"/>
    <property type="match status" value="1"/>
</dbReference>
<dbReference type="GO" id="GO:0006515">
    <property type="term" value="P:protein quality control for misfolded or incompletely synthesized proteins"/>
    <property type="evidence" value="ECO:0007669"/>
    <property type="project" value="UniProtKB-UniRule"/>
</dbReference>
<dbReference type="GO" id="GO:0000049">
    <property type="term" value="F:tRNA binding"/>
    <property type="evidence" value="ECO:0007669"/>
    <property type="project" value="UniProtKB-UniRule"/>
</dbReference>
<dbReference type="PROSITE" id="PS01195">
    <property type="entry name" value="PEPT_TRNA_HYDROL_1"/>
    <property type="match status" value="1"/>
</dbReference>
<accession>W6AB26</accession>
<feature type="binding site" evidence="8">
    <location>
        <position position="66"/>
    </location>
    <ligand>
        <name>tRNA</name>
        <dbReference type="ChEBI" id="CHEBI:17843"/>
    </ligand>
</feature>
<dbReference type="STRING" id="1276257.SSABA_v1c08380"/>
<dbReference type="GO" id="GO:0072344">
    <property type="term" value="P:rescue of stalled ribosome"/>
    <property type="evidence" value="ECO:0007669"/>
    <property type="project" value="UniProtKB-UniRule"/>
</dbReference>
<dbReference type="AlphaFoldDB" id="W6AB26"/>
<evidence type="ECO:0000256" key="6">
    <source>
        <dbReference type="ARBA" id="ARBA00048707"/>
    </source>
</evidence>
<dbReference type="KEGG" id="ssab:SSABA_v1c08380"/>
<proteinExistence type="inferred from homology"/>
<dbReference type="Proteomes" id="UP000019265">
    <property type="component" value="Chromosome"/>
</dbReference>
<dbReference type="InterPro" id="IPR001328">
    <property type="entry name" value="Pept_tRNA_hydro"/>
</dbReference>
<dbReference type="EMBL" id="CP006934">
    <property type="protein sequence ID" value="AHI54237.1"/>
    <property type="molecule type" value="Genomic_DNA"/>
</dbReference>
<dbReference type="InterPro" id="IPR018171">
    <property type="entry name" value="Pept_tRNA_hydro_CS"/>
</dbReference>
<dbReference type="GO" id="GO:0005737">
    <property type="term" value="C:cytoplasm"/>
    <property type="evidence" value="ECO:0007669"/>
    <property type="project" value="UniProtKB-SubCell"/>
</dbReference>
<dbReference type="CDD" id="cd00462">
    <property type="entry name" value="PTH"/>
    <property type="match status" value="1"/>
</dbReference>
<keyword evidence="2 8" id="KW-0820">tRNA-binding</keyword>
<dbReference type="HOGENOM" id="CLU_062456_4_1_14"/>
<dbReference type="SUPFAM" id="SSF53178">
    <property type="entry name" value="Peptidyl-tRNA hydrolase-like"/>
    <property type="match status" value="1"/>
</dbReference>
<dbReference type="FunFam" id="3.40.50.1470:FF:000001">
    <property type="entry name" value="Peptidyl-tRNA hydrolase"/>
    <property type="match status" value="1"/>
</dbReference>
<evidence type="ECO:0000256" key="3">
    <source>
        <dbReference type="ARBA" id="ARBA00022801"/>
    </source>
</evidence>
<dbReference type="eggNOG" id="COG0193">
    <property type="taxonomic scope" value="Bacteria"/>
</dbReference>
<keyword evidence="8" id="KW-0963">Cytoplasm</keyword>
<feature type="site" description="Stabilizes the basic form of H active site to accept a proton" evidence="8">
    <location>
        <position position="91"/>
    </location>
</feature>
<dbReference type="OrthoDB" id="9800507at2"/>
<dbReference type="Pfam" id="PF01195">
    <property type="entry name" value="Pept_tRNA_hydro"/>
    <property type="match status" value="1"/>
</dbReference>
<comment type="catalytic activity">
    <reaction evidence="6 8 9">
        <text>an N-acyl-L-alpha-aminoacyl-tRNA + H2O = an N-acyl-L-amino acid + a tRNA + H(+)</text>
        <dbReference type="Rhea" id="RHEA:54448"/>
        <dbReference type="Rhea" id="RHEA-COMP:10123"/>
        <dbReference type="Rhea" id="RHEA-COMP:13883"/>
        <dbReference type="ChEBI" id="CHEBI:15377"/>
        <dbReference type="ChEBI" id="CHEBI:15378"/>
        <dbReference type="ChEBI" id="CHEBI:59874"/>
        <dbReference type="ChEBI" id="CHEBI:78442"/>
        <dbReference type="ChEBI" id="CHEBI:138191"/>
        <dbReference type="EC" id="3.1.1.29"/>
    </reaction>
</comment>
<sequence>MKLIVGLGNPGLQYQQTRHNAGFLVLDELIKHYRADFSGEKFQAQIFTANIAGEKVIMAKPLTFMNLSGDSVIKIISFYKLSLNDVVILHDEKDFPITKQQFKNFGSPAGHNGLKSLISHFHTTNFQRLRIGIGNPEPGWKIVDWVLSKISDTELKTIITNFVNKINWLKDWVEGMEFINLMNKYN</sequence>
<evidence type="ECO:0000313" key="12">
    <source>
        <dbReference type="Proteomes" id="UP000019265"/>
    </source>
</evidence>
<dbReference type="EC" id="3.1.1.29" evidence="1 8"/>
<comment type="similarity">
    <text evidence="5 8 10">Belongs to the PTH family.</text>
</comment>
<comment type="function">
    <text evidence="8">Catalyzes the release of premature peptidyl moieties from peptidyl-tRNA molecules trapped in stalled 50S ribosomal subunits, and thus maintains levels of free tRNAs and 50S ribosomes.</text>
</comment>
<dbReference type="NCBIfam" id="TIGR00447">
    <property type="entry name" value="pth"/>
    <property type="match status" value="1"/>
</dbReference>
<comment type="function">
    <text evidence="8">Hydrolyzes ribosome-free peptidyl-tRNAs (with 1 or more amino acids incorporated), which drop off the ribosome during protein synthesis, or as a result of ribosome stalling.</text>
</comment>
<evidence type="ECO:0000256" key="9">
    <source>
        <dbReference type="RuleBase" id="RU000673"/>
    </source>
</evidence>
<evidence type="ECO:0000256" key="8">
    <source>
        <dbReference type="HAMAP-Rule" id="MF_00083"/>
    </source>
</evidence>
<evidence type="ECO:0000256" key="7">
    <source>
        <dbReference type="ARBA" id="ARBA00050038"/>
    </source>
</evidence>
<evidence type="ECO:0000256" key="2">
    <source>
        <dbReference type="ARBA" id="ARBA00022555"/>
    </source>
</evidence>
<evidence type="ECO:0000256" key="10">
    <source>
        <dbReference type="RuleBase" id="RU004320"/>
    </source>
</evidence>
<dbReference type="HAMAP" id="MF_00083">
    <property type="entry name" value="Pept_tRNA_hydro_bact"/>
    <property type="match status" value="1"/>
</dbReference>
<dbReference type="InterPro" id="IPR036416">
    <property type="entry name" value="Pept_tRNA_hydro_sf"/>
</dbReference>
<dbReference type="PROSITE" id="PS01196">
    <property type="entry name" value="PEPT_TRNA_HYDROL_2"/>
    <property type="match status" value="1"/>
</dbReference>
<evidence type="ECO:0000256" key="1">
    <source>
        <dbReference type="ARBA" id="ARBA00013260"/>
    </source>
</evidence>
<dbReference type="RefSeq" id="WP_025251373.1">
    <property type="nucleotide sequence ID" value="NZ_CP006934.1"/>
</dbReference>
<feature type="binding site" evidence="8">
    <location>
        <position position="64"/>
    </location>
    <ligand>
        <name>tRNA</name>
        <dbReference type="ChEBI" id="CHEBI:17843"/>
    </ligand>
</feature>
<dbReference type="PATRIC" id="fig|1276257.3.peg.850"/>
<evidence type="ECO:0000256" key="5">
    <source>
        <dbReference type="ARBA" id="ARBA00038063"/>
    </source>
</evidence>
<keyword evidence="12" id="KW-1185">Reference proteome</keyword>
<gene>
    <name evidence="8 11" type="primary">pth</name>
    <name evidence="11" type="ORF">SSABA_v1c08380</name>
</gene>
<comment type="subcellular location">
    <subcellularLocation>
        <location evidence="8">Cytoplasm</location>
    </subcellularLocation>
</comment>
<dbReference type="GO" id="GO:0004045">
    <property type="term" value="F:peptidyl-tRNA hydrolase activity"/>
    <property type="evidence" value="ECO:0007669"/>
    <property type="project" value="UniProtKB-UniRule"/>
</dbReference>
<evidence type="ECO:0000313" key="11">
    <source>
        <dbReference type="EMBL" id="AHI54237.1"/>
    </source>
</evidence>
<feature type="site" description="Discriminates between blocked and unblocked aminoacyl-tRNA" evidence="8">
    <location>
        <position position="9"/>
    </location>
</feature>